<dbReference type="Pfam" id="PF19367">
    <property type="entry name" value="DUF5943"/>
    <property type="match status" value="1"/>
</dbReference>
<dbReference type="InterPro" id="IPR024096">
    <property type="entry name" value="NO_sig/Golgi_transp_ligand-bd"/>
</dbReference>
<protein>
    <recommendedName>
        <fullName evidence="1">DUF5943 domain-containing protein</fullName>
    </recommendedName>
</protein>
<comment type="caution">
    <text evidence="2">The sequence shown here is derived from an EMBL/GenBank/DDBJ whole genome shotgun (WGS) entry which is preliminary data.</text>
</comment>
<dbReference type="RefSeq" id="WP_029535414.1">
    <property type="nucleotide sequence ID" value="NZ_CP061007.1"/>
</dbReference>
<gene>
    <name evidence="2" type="ORF">A8926_3876</name>
</gene>
<dbReference type="SUPFAM" id="SSF111126">
    <property type="entry name" value="Ligand-binding domain in the NO signalling and Golgi transport"/>
    <property type="match status" value="1"/>
</dbReference>
<feature type="domain" description="DUF5943" evidence="1">
    <location>
        <begin position="11"/>
        <end position="101"/>
    </location>
</feature>
<dbReference type="EMBL" id="PJNB01000001">
    <property type="protein sequence ID" value="PKW16082.1"/>
    <property type="molecule type" value="Genomic_DNA"/>
</dbReference>
<evidence type="ECO:0000259" key="1">
    <source>
        <dbReference type="Pfam" id="PF19367"/>
    </source>
</evidence>
<dbReference type="Proteomes" id="UP000233786">
    <property type="component" value="Unassembled WGS sequence"/>
</dbReference>
<sequence>MQNDGAFELPVPVEVDHETGRWSVDGLPMVLVPQHLLVNNLDAVEQRVGRGESAQLFRDAGRRSAWHWCAHESARLGLAGAAIVRHYLDRLTRRGWGRFEIDALDPVRGELRVRVRHSALLPVPGSVRSVDRACYLFEAWFEGALQYVSGESGIVAVREIQCGINSDECLFTSNLPQKVP</sequence>
<reference evidence="2" key="1">
    <citation type="submission" date="2017-12" db="EMBL/GenBank/DDBJ databases">
        <title>Sequencing the genomes of 1000 Actinobacteria strains.</title>
        <authorList>
            <person name="Klenk H.-P."/>
        </authorList>
    </citation>
    <scope>NUCLEOTIDE SEQUENCE [LARGE SCALE GENOMIC DNA]</scope>
    <source>
        <strain evidence="2">DSM 44228</strain>
    </source>
</reference>
<name>A0A2N3XZJ0_SACSN</name>
<organism evidence="2 3">
    <name type="scientific">Saccharopolyspora spinosa</name>
    <dbReference type="NCBI Taxonomy" id="60894"/>
    <lineage>
        <taxon>Bacteria</taxon>
        <taxon>Bacillati</taxon>
        <taxon>Actinomycetota</taxon>
        <taxon>Actinomycetes</taxon>
        <taxon>Pseudonocardiales</taxon>
        <taxon>Pseudonocardiaceae</taxon>
        <taxon>Saccharopolyspora</taxon>
    </lineage>
</organism>
<evidence type="ECO:0000313" key="3">
    <source>
        <dbReference type="Proteomes" id="UP000233786"/>
    </source>
</evidence>
<accession>A0A2N3XZJ0</accession>
<dbReference type="PANTHER" id="PTHR35090">
    <property type="entry name" value="DNA-DIRECTED RNA POLYMERASE SUBUNIT I"/>
    <property type="match status" value="1"/>
</dbReference>
<dbReference type="STRING" id="994479.GCA_000194155_03343"/>
<dbReference type="PANTHER" id="PTHR35090:SF1">
    <property type="entry name" value="SLR0144 PROTEIN"/>
    <property type="match status" value="1"/>
</dbReference>
<dbReference type="AlphaFoldDB" id="A0A2N3XZJ0"/>
<dbReference type="OrthoDB" id="8264576at2"/>
<dbReference type="InterPro" id="IPR045987">
    <property type="entry name" value="DUF5943"/>
</dbReference>
<proteinExistence type="predicted"/>
<evidence type="ECO:0000313" key="2">
    <source>
        <dbReference type="EMBL" id="PKW16082.1"/>
    </source>
</evidence>
<keyword evidence="3" id="KW-1185">Reference proteome</keyword>